<dbReference type="InterPro" id="IPR000529">
    <property type="entry name" value="Ribosomal_bS6"/>
</dbReference>
<evidence type="ECO:0000313" key="5">
    <source>
        <dbReference type="EMBL" id="OGY41533.1"/>
    </source>
</evidence>
<dbReference type="GO" id="GO:0003735">
    <property type="term" value="F:structural constituent of ribosome"/>
    <property type="evidence" value="ECO:0007669"/>
    <property type="project" value="InterPro"/>
</dbReference>
<organism evidence="5 6">
    <name type="scientific">Candidatus Buchananbacteria bacterium RBG_13_36_9</name>
    <dbReference type="NCBI Taxonomy" id="1797530"/>
    <lineage>
        <taxon>Bacteria</taxon>
        <taxon>Candidatus Buchananiibacteriota</taxon>
    </lineage>
</organism>
<dbReference type="CDD" id="cd00473">
    <property type="entry name" value="bS6"/>
    <property type="match status" value="1"/>
</dbReference>
<feature type="coiled-coil region" evidence="4">
    <location>
        <begin position="94"/>
        <end position="121"/>
    </location>
</feature>
<name>A0A1G1XN48_9BACT</name>
<comment type="caution">
    <text evidence="5">The sequence shown here is derived from an EMBL/GenBank/DDBJ whole genome shotgun (WGS) entry which is preliminary data.</text>
</comment>
<evidence type="ECO:0000256" key="3">
    <source>
        <dbReference type="ARBA" id="ARBA00035520"/>
    </source>
</evidence>
<dbReference type="GO" id="GO:0005840">
    <property type="term" value="C:ribosome"/>
    <property type="evidence" value="ECO:0007669"/>
    <property type="project" value="UniProtKB-KW"/>
</dbReference>
<dbReference type="NCBIfam" id="TIGR00166">
    <property type="entry name" value="S6"/>
    <property type="match status" value="1"/>
</dbReference>
<evidence type="ECO:0000256" key="2">
    <source>
        <dbReference type="ARBA" id="ARBA00035294"/>
    </source>
</evidence>
<comment type="similarity">
    <text evidence="1">Belongs to the bacterial ribosomal protein bS6 family.</text>
</comment>
<dbReference type="InterPro" id="IPR035980">
    <property type="entry name" value="Ribosomal_bS6_sf"/>
</dbReference>
<evidence type="ECO:0000313" key="6">
    <source>
        <dbReference type="Proteomes" id="UP000176498"/>
    </source>
</evidence>
<dbReference type="GO" id="GO:0019843">
    <property type="term" value="F:rRNA binding"/>
    <property type="evidence" value="ECO:0007669"/>
    <property type="project" value="InterPro"/>
</dbReference>
<dbReference type="InterPro" id="IPR014717">
    <property type="entry name" value="Transl_elong_EF1B/ribsomal_bS6"/>
</dbReference>
<accession>A0A1G1XN48</accession>
<evidence type="ECO:0000256" key="4">
    <source>
        <dbReference type="SAM" id="Coils"/>
    </source>
</evidence>
<dbReference type="AlphaFoldDB" id="A0A1G1XN48"/>
<keyword evidence="5" id="KW-0689">Ribosomal protein</keyword>
<keyword evidence="4" id="KW-0175">Coiled coil</keyword>
<sequence length="151" mass="17511">MSYTADELKPIVEKVAAQIKENQGTITKDDNLGKLKFAYPLKHQSHGYYLLYEFNLPKANLIKLNRSLSLATELLRFIIVKKKVKTETEIKKEKALQEKLAKKKEKEIEKIKADKVEAKEKPKKERTAKEKISLEDLDKKLDEILDTKDVI</sequence>
<dbReference type="SUPFAM" id="SSF54995">
    <property type="entry name" value="Ribosomal protein S6"/>
    <property type="match status" value="1"/>
</dbReference>
<dbReference type="Proteomes" id="UP000176498">
    <property type="component" value="Unassembled WGS sequence"/>
</dbReference>
<dbReference type="Pfam" id="PF01250">
    <property type="entry name" value="Ribosomal_S6"/>
    <property type="match status" value="1"/>
</dbReference>
<dbReference type="InterPro" id="IPR020814">
    <property type="entry name" value="Ribosomal_S6_plastid/chlpt"/>
</dbReference>
<evidence type="ECO:0000256" key="1">
    <source>
        <dbReference type="ARBA" id="ARBA00009512"/>
    </source>
</evidence>
<gene>
    <name evidence="5" type="ORF">A2Y82_00235</name>
</gene>
<reference evidence="5 6" key="1">
    <citation type="journal article" date="2016" name="Nat. Commun.">
        <title>Thousands of microbial genomes shed light on interconnected biogeochemical processes in an aquifer system.</title>
        <authorList>
            <person name="Anantharaman K."/>
            <person name="Brown C.T."/>
            <person name="Hug L.A."/>
            <person name="Sharon I."/>
            <person name="Castelle C.J."/>
            <person name="Probst A.J."/>
            <person name="Thomas B.C."/>
            <person name="Singh A."/>
            <person name="Wilkins M.J."/>
            <person name="Karaoz U."/>
            <person name="Brodie E.L."/>
            <person name="Williams K.H."/>
            <person name="Hubbard S.S."/>
            <person name="Banfield J.F."/>
        </authorList>
    </citation>
    <scope>NUCLEOTIDE SEQUENCE [LARGE SCALE GENOMIC DNA]</scope>
</reference>
<protein>
    <recommendedName>
        <fullName evidence="2">Small ribosomal subunit protein bS6</fullName>
    </recommendedName>
    <alternativeName>
        <fullName evidence="3">30S ribosomal protein S6</fullName>
    </alternativeName>
</protein>
<keyword evidence="5" id="KW-0687">Ribonucleoprotein</keyword>
<dbReference type="EMBL" id="MHHZ01000017">
    <property type="protein sequence ID" value="OGY41533.1"/>
    <property type="molecule type" value="Genomic_DNA"/>
</dbReference>
<dbReference type="GO" id="GO:0006412">
    <property type="term" value="P:translation"/>
    <property type="evidence" value="ECO:0007669"/>
    <property type="project" value="InterPro"/>
</dbReference>
<dbReference type="Gene3D" id="3.30.70.60">
    <property type="match status" value="1"/>
</dbReference>
<proteinExistence type="inferred from homology"/>